<evidence type="ECO:0000313" key="2">
    <source>
        <dbReference type="EMBL" id="MTV29610.1"/>
    </source>
</evidence>
<dbReference type="SUPFAM" id="SSF52540">
    <property type="entry name" value="P-loop containing nucleoside triphosphate hydrolases"/>
    <property type="match status" value="1"/>
</dbReference>
<dbReference type="AlphaFoldDB" id="A0A6N8DH17"/>
<feature type="domain" description="DUF4062" evidence="1">
    <location>
        <begin position="14"/>
        <end position="101"/>
    </location>
</feature>
<accession>A0A6N8DH17</accession>
<comment type="caution">
    <text evidence="2">The sequence shown here is derived from an EMBL/GenBank/DDBJ whole genome shotgun (WGS) entry which is preliminary data.</text>
</comment>
<proteinExistence type="predicted"/>
<organism evidence="2 3">
    <name type="scientific">Rhodoblastus acidophilus</name>
    <name type="common">Rhodopseudomonas acidophila</name>
    <dbReference type="NCBI Taxonomy" id="1074"/>
    <lineage>
        <taxon>Bacteria</taxon>
        <taxon>Pseudomonadati</taxon>
        <taxon>Pseudomonadota</taxon>
        <taxon>Alphaproteobacteria</taxon>
        <taxon>Hyphomicrobiales</taxon>
        <taxon>Rhodoblastaceae</taxon>
        <taxon>Rhodoblastus</taxon>
    </lineage>
</organism>
<dbReference type="RefSeq" id="WP_155444269.1">
    <property type="nucleotide sequence ID" value="NZ_JAOQNR010000001.1"/>
</dbReference>
<evidence type="ECO:0000313" key="3">
    <source>
        <dbReference type="Proteomes" id="UP000439113"/>
    </source>
</evidence>
<dbReference type="EMBL" id="WNKS01000001">
    <property type="protein sequence ID" value="MTV29610.1"/>
    <property type="molecule type" value="Genomic_DNA"/>
</dbReference>
<name>A0A6N8DH17_RHOAC</name>
<reference evidence="2 3" key="1">
    <citation type="submission" date="2019-11" db="EMBL/GenBank/DDBJ databases">
        <title>Whole-genome sequence of a Rhodoblastus acidophilus DSM 142.</title>
        <authorList>
            <person name="Kyndt J.A."/>
            <person name="Meyer T.E."/>
        </authorList>
    </citation>
    <scope>NUCLEOTIDE SEQUENCE [LARGE SCALE GENOMIC DNA]</scope>
    <source>
        <strain evidence="2 3">DSM 142</strain>
    </source>
</reference>
<gene>
    <name evidence="2" type="ORF">GJ654_01235</name>
</gene>
<dbReference type="Proteomes" id="UP000439113">
    <property type="component" value="Unassembled WGS sequence"/>
</dbReference>
<sequence length="1036" mass="116618">MPTTPDAPKNFLGIMVSSTFTDLREHRARLLDAIRGLRFMPVGMEDVGARADLDVIDSSLKMVAESAAYIGVISRKYGQTPVCPKRNPDKLSITELEFNEAMRLKRPVLIFIMSEKHPLTEADMEFDSEKRAKLAAFRERAKIMREGSDVHRIYDVFDSLEDFSNKAAKAVGRLSEFLRTPGVEERQAPPEDESEEDILPHAPALRALPKYLGSHAFLGRAAELQALDDWSAAADPHPMLLFEAMGGSGKSILTWHWVNNGATTIRNDWCGRFWYSFYERGAVMSDFCRHALAYFKGKPVEDFVKKRTPELADLLIPELERKPWLLMLDGLERVLVAYHRYDAAQMRDEEADEATDQIAKRAPCAAIRPEDDDLLRRLAAAGLSKILVTSRLTPAALVNKSGQPVPGVRREFLRGLRPPDAESLFRACGVTGDSQAIQTYLQSNCDCHPLVTGALAGLVNDYPPDRGNFELWAADPSFGGKLNLAELDLTQKRNHILLAAINALRPESLQLLQTLALLQAGATFDTLKNFNPHLPPQPHDETKLNKQRVYLASVEECSHEYAVRDASERLWNTIRDLEKRGLLQYDGAGKRYDLHPVMRGVAAGRMGDDDARKLGQQVVDFFSIQPHNAWVQAETLDDLAIGLQILQTLLRMERFQEAAEFLEGDFSNALIFNLDAKEEIAALMKPFFPNGWSSSVGLISKFQLLSIKNIASFPFIIEKPLLSIAILESAVPLGLEVGNVHNVRSLLSNIMIAYDNSNKIHSMSCVLSFLAKIEPFLVINDDILRSACDSMFYYTIIGMYDHADKLWKKIDSIGEMYSIDYNYSGYSEYCRAEYLFCLGELEEGFLLRAEGLADNGRNRLVVKALTKLRGRWHMLLRQPQEAVVSLARGVRLAREAGQHDSEAEALLALAQLRAGHRIDARADAERLDGKTKSLYLAELWRESGHTDRAIVQALRAHEWAVADGEPYVRRYELNRARDLLEEFGAELPEVPQFDPSKAKGFPWEKDVDAFIEKLKVERAAKERKQKRVVAQSQPER</sequence>
<protein>
    <submittedName>
        <fullName evidence="2">DUF4062 domain-containing protein</fullName>
    </submittedName>
</protein>
<evidence type="ECO:0000259" key="1">
    <source>
        <dbReference type="Pfam" id="PF13271"/>
    </source>
</evidence>
<dbReference type="Pfam" id="PF13271">
    <property type="entry name" value="DUF4062"/>
    <property type="match status" value="1"/>
</dbReference>
<dbReference type="OrthoDB" id="1426235at2"/>
<dbReference type="InterPro" id="IPR027417">
    <property type="entry name" value="P-loop_NTPase"/>
</dbReference>
<dbReference type="Gene3D" id="3.40.50.300">
    <property type="entry name" value="P-loop containing nucleotide triphosphate hydrolases"/>
    <property type="match status" value="1"/>
</dbReference>
<dbReference type="InterPro" id="IPR025139">
    <property type="entry name" value="DUF4062"/>
</dbReference>